<reference evidence="9" key="2">
    <citation type="submission" date="2024-08" db="UniProtKB">
        <authorList>
            <consortium name="EnsemblMetazoa"/>
        </authorList>
    </citation>
    <scope>IDENTIFICATION</scope>
</reference>
<evidence type="ECO:0000256" key="4">
    <source>
        <dbReference type="ARBA" id="ARBA00023128"/>
    </source>
</evidence>
<evidence type="ECO:0000256" key="6">
    <source>
        <dbReference type="SAM" id="Phobius"/>
    </source>
</evidence>
<evidence type="ECO:0000256" key="3">
    <source>
        <dbReference type="ARBA" id="ARBA00022792"/>
    </source>
</evidence>
<evidence type="ECO:0000313" key="11">
    <source>
        <dbReference type="Proteomes" id="UP000030742"/>
    </source>
</evidence>
<dbReference type="AlphaFoldDB" id="N6TWI8"/>
<dbReference type="GO" id="GO:0045277">
    <property type="term" value="C:respiratory chain complex IV"/>
    <property type="evidence" value="ECO:0007669"/>
    <property type="project" value="InterPro"/>
</dbReference>
<dbReference type="HOGENOM" id="CLU_188593_0_0_1"/>
<dbReference type="InterPro" id="IPR036539">
    <property type="entry name" value="Cyt_c_oxidase_su7a_sf"/>
</dbReference>
<comment type="subcellular location">
    <subcellularLocation>
        <location evidence="1">Mitochondrion inner membrane</location>
    </subcellularLocation>
</comment>
<dbReference type="EMBL" id="KB632263">
    <property type="protein sequence ID" value="ERL90894.1"/>
    <property type="molecule type" value="Genomic_DNA"/>
</dbReference>
<gene>
    <name evidence="9" type="primary">109542699</name>
    <name evidence="8" type="ORF">D910_08239</name>
    <name evidence="7" type="ORF">YQE_10566</name>
</gene>
<evidence type="ECO:0000256" key="5">
    <source>
        <dbReference type="ARBA" id="ARBA00023136"/>
    </source>
</evidence>
<keyword evidence="4" id="KW-0496">Mitochondrion</keyword>
<feature type="transmembrane region" description="Helical" evidence="6">
    <location>
        <begin position="59"/>
        <end position="82"/>
    </location>
</feature>
<keyword evidence="5 6" id="KW-0472">Membrane</keyword>
<organism evidence="7">
    <name type="scientific">Dendroctonus ponderosae</name>
    <name type="common">Mountain pine beetle</name>
    <dbReference type="NCBI Taxonomy" id="77166"/>
    <lineage>
        <taxon>Eukaryota</taxon>
        <taxon>Metazoa</taxon>
        <taxon>Ecdysozoa</taxon>
        <taxon>Arthropoda</taxon>
        <taxon>Hexapoda</taxon>
        <taxon>Insecta</taxon>
        <taxon>Pterygota</taxon>
        <taxon>Neoptera</taxon>
        <taxon>Endopterygota</taxon>
        <taxon>Coleoptera</taxon>
        <taxon>Polyphaga</taxon>
        <taxon>Cucujiformia</taxon>
        <taxon>Curculionidae</taxon>
        <taxon>Scolytinae</taxon>
        <taxon>Dendroctonus</taxon>
    </lineage>
</organism>
<keyword evidence="6" id="KW-0812">Transmembrane</keyword>
<evidence type="ECO:0000256" key="1">
    <source>
        <dbReference type="ARBA" id="ARBA00004273"/>
    </source>
</evidence>
<evidence type="ECO:0000313" key="10">
    <source>
        <dbReference type="Proteomes" id="UP000019118"/>
    </source>
</evidence>
<evidence type="ECO:0000313" key="9">
    <source>
        <dbReference type="EnsemblMetazoa" id="XP_019767592.1"/>
    </source>
</evidence>
<evidence type="ECO:0000313" key="7">
    <source>
        <dbReference type="EMBL" id="ENN72761.1"/>
    </source>
</evidence>
<dbReference type="GO" id="GO:0006123">
    <property type="term" value="P:mitochondrial electron transport, cytochrome c to oxygen"/>
    <property type="evidence" value="ECO:0007669"/>
    <property type="project" value="InterPro"/>
</dbReference>
<reference evidence="10 11" key="1">
    <citation type="journal article" date="2013" name="Genome Biol.">
        <title>Draft genome of the mountain pine beetle, Dendroctonus ponderosae Hopkins, a major forest pest.</title>
        <authorList>
            <person name="Keeling C.I."/>
            <person name="Yuen M.M."/>
            <person name="Liao N.Y."/>
            <person name="Docking T.R."/>
            <person name="Chan S.K."/>
            <person name="Taylor G.A."/>
            <person name="Palmquist D.L."/>
            <person name="Jackman S.D."/>
            <person name="Nguyen A."/>
            <person name="Li M."/>
            <person name="Henderson H."/>
            <person name="Janes J.K."/>
            <person name="Zhao Y."/>
            <person name="Pandoh P."/>
            <person name="Moore R."/>
            <person name="Sperling F.A."/>
            <person name="Huber D.P."/>
            <person name="Birol I."/>
            <person name="Jones S.J."/>
            <person name="Bohlmann J."/>
        </authorList>
    </citation>
    <scope>NUCLEOTIDE SEQUENCE</scope>
</reference>
<dbReference type="SUPFAM" id="SSF81419">
    <property type="entry name" value="Mitochondrial cytochrome c oxidase subunit VIIa"/>
    <property type="match status" value="1"/>
</dbReference>
<dbReference type="GO" id="GO:0005743">
    <property type="term" value="C:mitochondrial inner membrane"/>
    <property type="evidence" value="ECO:0007669"/>
    <property type="project" value="UniProtKB-SubCell"/>
</dbReference>
<accession>N6TWI8</accession>
<dbReference type="Gene3D" id="4.10.91.10">
    <property type="entry name" value="Cytochrome c oxidase, subunit VIIa"/>
    <property type="match status" value="1"/>
</dbReference>
<name>N6TWI8_DENPD</name>
<keyword evidence="6" id="KW-1133">Transmembrane helix</keyword>
<dbReference type="STRING" id="77166.N6TWI8"/>
<keyword evidence="10" id="KW-1185">Reference proteome</keyword>
<dbReference type="Proteomes" id="UP000019118">
    <property type="component" value="Unassembled WGS sequence"/>
</dbReference>
<dbReference type="EMBL" id="KB741211">
    <property type="protein sequence ID" value="ENN72761.1"/>
    <property type="molecule type" value="Genomic_DNA"/>
</dbReference>
<sequence length="84" mass="9111">MNSSKNLFRLTQVVVSATRNASKEVVNPRFHTMKARQKVFGVDDGVPVHLKAGFGDKMLVSLTWVLIGVGLAGSGHTVFTLITK</sequence>
<proteinExistence type="inferred from homology"/>
<protein>
    <submittedName>
        <fullName evidence="7 9">Uncharacterized protein</fullName>
    </submittedName>
</protein>
<dbReference type="Proteomes" id="UP000030742">
    <property type="component" value="Unassembled WGS sequence"/>
</dbReference>
<evidence type="ECO:0000256" key="2">
    <source>
        <dbReference type="ARBA" id="ARBA00009331"/>
    </source>
</evidence>
<evidence type="ECO:0000313" key="8">
    <source>
        <dbReference type="EMBL" id="ERL90894.1"/>
    </source>
</evidence>
<comment type="similarity">
    <text evidence="2">Belongs to the cytochrome c oxidase VIIa family.</text>
</comment>
<dbReference type="KEGG" id="dpa:109542699"/>
<keyword evidence="3" id="KW-0999">Mitochondrion inner membrane</keyword>
<dbReference type="EnsemblMetazoa" id="XM_019912033.1">
    <property type="protein sequence ID" value="XP_019767592.1"/>
    <property type="gene ID" value="LOC109542699"/>
</dbReference>
<dbReference type="OrthoDB" id="5966508at2759"/>
<feature type="non-terminal residue" evidence="7">
    <location>
        <position position="1"/>
    </location>
</feature>